<feature type="domain" description="GIY-YIG" evidence="2">
    <location>
        <begin position="1"/>
        <end position="77"/>
    </location>
</feature>
<dbReference type="InterPro" id="IPR050190">
    <property type="entry name" value="UPF0213_domain"/>
</dbReference>
<name>A0A4V3QWX5_9SPHN</name>
<evidence type="ECO:0000313" key="4">
    <source>
        <dbReference type="Proteomes" id="UP000309848"/>
    </source>
</evidence>
<protein>
    <submittedName>
        <fullName evidence="3">GIY-YIG nuclease family protein</fullName>
    </submittedName>
</protein>
<dbReference type="Pfam" id="PF01541">
    <property type="entry name" value="GIY-YIG"/>
    <property type="match status" value="1"/>
</dbReference>
<dbReference type="Proteomes" id="UP000309848">
    <property type="component" value="Unassembled WGS sequence"/>
</dbReference>
<sequence>MGGYVYIVTNRKNGALYTGVTADIAQRTWQHREGTGSRFTAKHRILRLVYVERHDDIENAIIREKRIKKWNRAWKIALIEKSNPEWRDLWFDLNK</sequence>
<dbReference type="Gene3D" id="3.40.1440.10">
    <property type="entry name" value="GIY-YIG endonuclease"/>
    <property type="match status" value="1"/>
</dbReference>
<dbReference type="SUPFAM" id="SSF82771">
    <property type="entry name" value="GIY-YIG endonuclease"/>
    <property type="match status" value="1"/>
</dbReference>
<gene>
    <name evidence="3" type="ORF">E5A74_05470</name>
</gene>
<dbReference type="PANTHER" id="PTHR34477:SF5">
    <property type="entry name" value="BSL5627 PROTEIN"/>
    <property type="match status" value="1"/>
</dbReference>
<evidence type="ECO:0000313" key="3">
    <source>
        <dbReference type="EMBL" id="TGX44252.1"/>
    </source>
</evidence>
<comment type="caution">
    <text evidence="3">The sequence shown here is derived from an EMBL/GenBank/DDBJ whole genome shotgun (WGS) entry which is preliminary data.</text>
</comment>
<dbReference type="CDD" id="cd10448">
    <property type="entry name" value="GIY-YIG_unchar_3"/>
    <property type="match status" value="1"/>
</dbReference>
<proteinExistence type="inferred from homology"/>
<dbReference type="RefSeq" id="WP_135983267.1">
    <property type="nucleotide sequence ID" value="NZ_JAASQM010000002.1"/>
</dbReference>
<evidence type="ECO:0000256" key="1">
    <source>
        <dbReference type="ARBA" id="ARBA00007435"/>
    </source>
</evidence>
<dbReference type="SMART" id="SM00465">
    <property type="entry name" value="GIYc"/>
    <property type="match status" value="1"/>
</dbReference>
<dbReference type="InterPro" id="IPR000305">
    <property type="entry name" value="GIY-YIG_endonuc"/>
</dbReference>
<dbReference type="EMBL" id="SRXU01000002">
    <property type="protein sequence ID" value="TGX44252.1"/>
    <property type="molecule type" value="Genomic_DNA"/>
</dbReference>
<dbReference type="PROSITE" id="PS50164">
    <property type="entry name" value="GIY_YIG"/>
    <property type="match status" value="1"/>
</dbReference>
<dbReference type="OrthoDB" id="287318at2"/>
<evidence type="ECO:0000259" key="2">
    <source>
        <dbReference type="PROSITE" id="PS50164"/>
    </source>
</evidence>
<organism evidence="3 4">
    <name type="scientific">Sphingomonas naasensis</name>
    <dbReference type="NCBI Taxonomy" id="1344951"/>
    <lineage>
        <taxon>Bacteria</taxon>
        <taxon>Pseudomonadati</taxon>
        <taxon>Pseudomonadota</taxon>
        <taxon>Alphaproteobacteria</taxon>
        <taxon>Sphingomonadales</taxon>
        <taxon>Sphingomonadaceae</taxon>
        <taxon>Sphingomonas</taxon>
    </lineage>
</organism>
<reference evidence="3 4" key="1">
    <citation type="submission" date="2019-04" db="EMBL/GenBank/DDBJ databases">
        <title>Sphingomonas psychrotolerans sp. nov., isolated from soil in the Tianshan Mountains, Xinjiang, China.</title>
        <authorList>
            <person name="Luo Y."/>
            <person name="Sheng H."/>
        </authorList>
    </citation>
    <scope>NUCLEOTIDE SEQUENCE [LARGE SCALE GENOMIC DNA]</scope>
    <source>
        <strain evidence="3 4">KIS18-15</strain>
    </source>
</reference>
<dbReference type="InterPro" id="IPR035901">
    <property type="entry name" value="GIY-YIG_endonuc_sf"/>
</dbReference>
<dbReference type="AlphaFoldDB" id="A0A4V3QWX5"/>
<keyword evidence="4" id="KW-1185">Reference proteome</keyword>
<accession>A0A4V3QWX5</accession>
<comment type="similarity">
    <text evidence="1">Belongs to the UPF0213 family.</text>
</comment>
<dbReference type="PANTHER" id="PTHR34477">
    <property type="entry name" value="UPF0213 PROTEIN YHBQ"/>
    <property type="match status" value="1"/>
</dbReference>